<sequence>MIRAVLAEYLRDKGFIVVEAVNGDDAFAYVCSNQPVDLVFTDIQMPGSIDGIELVRKLRGFLPSLPIIVTSGAVGPESIDEQASFIAKPYRQENAVSLVCSTLGLNS</sequence>
<protein>
    <submittedName>
        <fullName evidence="4">Response regulator receiver (CheY-like protein)</fullName>
    </submittedName>
</protein>
<name>N1MNS6_9SPHN</name>
<dbReference type="InterPro" id="IPR050595">
    <property type="entry name" value="Bact_response_regulator"/>
</dbReference>
<dbReference type="SUPFAM" id="SSF52172">
    <property type="entry name" value="CheY-like"/>
    <property type="match status" value="1"/>
</dbReference>
<dbReference type="PANTHER" id="PTHR44591">
    <property type="entry name" value="STRESS RESPONSE REGULATOR PROTEIN 1"/>
    <property type="match status" value="1"/>
</dbReference>
<evidence type="ECO:0000313" key="5">
    <source>
        <dbReference type="Proteomes" id="UP000013201"/>
    </source>
</evidence>
<keyword evidence="5" id="KW-1185">Reference proteome</keyword>
<accession>N1MNS6</accession>
<feature type="domain" description="Response regulatory" evidence="3">
    <location>
        <begin position="1"/>
        <end position="103"/>
    </location>
</feature>
<keyword evidence="1 2" id="KW-0597">Phosphoprotein</keyword>
<dbReference type="PANTHER" id="PTHR44591:SF18">
    <property type="entry name" value="REGULATORY PROTEIN"/>
    <property type="match status" value="1"/>
</dbReference>
<dbReference type="SMART" id="SM00448">
    <property type="entry name" value="REC"/>
    <property type="match status" value="1"/>
</dbReference>
<reference evidence="4 5" key="1">
    <citation type="submission" date="2013-03" db="EMBL/GenBank/DDBJ databases">
        <authorList>
            <person name="Le V."/>
        </authorList>
    </citation>
    <scope>NUCLEOTIDE SEQUENCE [LARGE SCALE GENOMIC DNA]</scope>
    <source>
        <strain evidence="4 5">BiD32</strain>
    </source>
</reference>
<dbReference type="Proteomes" id="UP000013201">
    <property type="component" value="Unassembled WGS sequence"/>
</dbReference>
<dbReference type="InterPro" id="IPR011006">
    <property type="entry name" value="CheY-like_superfamily"/>
</dbReference>
<comment type="caution">
    <text evidence="4">The sequence shown here is derived from an EMBL/GenBank/DDBJ whole genome shotgun (WGS) entry which is preliminary data.</text>
</comment>
<dbReference type="PROSITE" id="PS50110">
    <property type="entry name" value="RESPONSE_REGULATORY"/>
    <property type="match status" value="1"/>
</dbReference>
<evidence type="ECO:0000259" key="3">
    <source>
        <dbReference type="PROSITE" id="PS50110"/>
    </source>
</evidence>
<evidence type="ECO:0000256" key="2">
    <source>
        <dbReference type="PROSITE-ProRule" id="PRU00169"/>
    </source>
</evidence>
<dbReference type="EMBL" id="CAVK010000072">
    <property type="protein sequence ID" value="CCW17252.1"/>
    <property type="molecule type" value="Genomic_DNA"/>
</dbReference>
<dbReference type="Pfam" id="PF00072">
    <property type="entry name" value="Response_reg"/>
    <property type="match status" value="1"/>
</dbReference>
<reference evidence="5" key="2">
    <citation type="submission" date="2013-04" db="EMBL/GenBank/DDBJ databases">
        <title>Bisphenol A degrading Sphingobium sp. strain BiD32.</title>
        <authorList>
            <person name="Nielsen J.L."/>
            <person name="Zhou N.A."/>
            <person name="Kjeldal H."/>
        </authorList>
    </citation>
    <scope>NUCLEOTIDE SEQUENCE [LARGE SCALE GENOMIC DNA]</scope>
    <source>
        <strain evidence="5">BiD32</strain>
    </source>
</reference>
<dbReference type="Gene3D" id="3.40.50.2300">
    <property type="match status" value="1"/>
</dbReference>
<dbReference type="GO" id="GO:0000160">
    <property type="term" value="P:phosphorelay signal transduction system"/>
    <property type="evidence" value="ECO:0007669"/>
    <property type="project" value="InterPro"/>
</dbReference>
<evidence type="ECO:0000256" key="1">
    <source>
        <dbReference type="ARBA" id="ARBA00022553"/>
    </source>
</evidence>
<feature type="modified residue" description="4-aspartylphosphate" evidence="2">
    <location>
        <position position="42"/>
    </location>
</feature>
<gene>
    <name evidence="4" type="ORF">EBBID32_15910</name>
</gene>
<dbReference type="InterPro" id="IPR001789">
    <property type="entry name" value="Sig_transdc_resp-reg_receiver"/>
</dbReference>
<organism evidence="4 5">
    <name type="scientific">Sphingobium indicum BiD32</name>
    <dbReference type="NCBI Taxonomy" id="1301087"/>
    <lineage>
        <taxon>Bacteria</taxon>
        <taxon>Pseudomonadati</taxon>
        <taxon>Pseudomonadota</taxon>
        <taxon>Alphaproteobacteria</taxon>
        <taxon>Sphingomonadales</taxon>
        <taxon>Sphingomonadaceae</taxon>
        <taxon>Sphingobium</taxon>
    </lineage>
</organism>
<dbReference type="CDD" id="cd00156">
    <property type="entry name" value="REC"/>
    <property type="match status" value="1"/>
</dbReference>
<proteinExistence type="predicted"/>
<dbReference type="AlphaFoldDB" id="N1MNS6"/>
<evidence type="ECO:0000313" key="4">
    <source>
        <dbReference type="EMBL" id="CCW17252.1"/>
    </source>
</evidence>